<proteinExistence type="predicted"/>
<comment type="caution">
    <text evidence="1">The sequence shown here is derived from an EMBL/GenBank/DDBJ whole genome shotgun (WGS) entry which is preliminary data.</text>
</comment>
<evidence type="ECO:0000313" key="2">
    <source>
        <dbReference type="Proteomes" id="UP000308724"/>
    </source>
</evidence>
<feature type="non-terminal residue" evidence="1">
    <location>
        <position position="1"/>
    </location>
</feature>
<reference evidence="1 2" key="1">
    <citation type="submission" date="2018-10" db="EMBL/GenBank/DDBJ databases">
        <title>Fifty Aureobasidium pullulans genomes reveal a recombining polyextremotolerant generalist.</title>
        <authorList>
            <person name="Gostincar C."/>
            <person name="Turk M."/>
            <person name="Zajc J."/>
            <person name="Gunde-Cimerman N."/>
        </authorList>
    </citation>
    <scope>NUCLEOTIDE SEQUENCE [LARGE SCALE GENOMIC DNA]</scope>
    <source>
        <strain evidence="1 2">EXF-1645</strain>
    </source>
</reference>
<evidence type="ECO:0000313" key="1">
    <source>
        <dbReference type="EMBL" id="TIA28497.1"/>
    </source>
</evidence>
<dbReference type="Proteomes" id="UP000308724">
    <property type="component" value="Unassembled WGS sequence"/>
</dbReference>
<name>A0A4V4LCJ1_AURPU</name>
<gene>
    <name evidence="1" type="ORF">D6C78_10716</name>
</gene>
<dbReference type="AlphaFoldDB" id="A0A4V4LCJ1"/>
<protein>
    <submittedName>
        <fullName evidence="1">Uncharacterized protein</fullName>
    </submittedName>
</protein>
<accession>A0A4V4LCJ1</accession>
<organism evidence="1 2">
    <name type="scientific">Aureobasidium pullulans</name>
    <name type="common">Black yeast</name>
    <name type="synonym">Pullularia pullulans</name>
    <dbReference type="NCBI Taxonomy" id="5580"/>
    <lineage>
        <taxon>Eukaryota</taxon>
        <taxon>Fungi</taxon>
        <taxon>Dikarya</taxon>
        <taxon>Ascomycota</taxon>
        <taxon>Pezizomycotina</taxon>
        <taxon>Dothideomycetes</taxon>
        <taxon>Dothideomycetidae</taxon>
        <taxon>Dothideales</taxon>
        <taxon>Saccotheciaceae</taxon>
        <taxon>Aureobasidium</taxon>
    </lineage>
</organism>
<sequence length="115" mass="13540">SYYDYYNHHYDKDFDPGNYIDDTLLNVTKDFELNINDIVTNALRRKSNSPIDTLEQFSALDAEDFATKVADYYRAKEAIDDVLDEVRALEEEVSYTRATARRRDIRLEECKKIIT</sequence>
<dbReference type="EMBL" id="QZBZ01000576">
    <property type="protein sequence ID" value="TIA28497.1"/>
    <property type="molecule type" value="Genomic_DNA"/>
</dbReference>